<accession>A0A5J9ULW7</accession>
<sequence>MPTKDGRQQQEPALHPYEAVRLKQCMQNNARLRQLGLDLIPSSILTTQAAIISNRNKPKDRNGEGSDSEYDPEQDETGEANLSDENTDKDSMASKKSTKTTTKKPRPAKRVLAQQQTTRVTRSKKSLTVQDDASTELSQAEHFTATTEAEEIAPNLTNLSVLKGSVGWPTMKAMGDKYNDEDPNAFDLFKECHHSNKKKGYSPAVQLAIHEMENKISEAVDVDQEPRSVSEVVAAVLAEHIKKSKFLQNVGIESVQPRSSVVNLEQDLAAEKRANAELRLVVDTQREQIDVLSEQLREAEEARARDKEEMQKMQAETDAKLDFLLSQVQPSRAKE</sequence>
<feature type="region of interest" description="Disordered" evidence="2">
    <location>
        <begin position="51"/>
        <end position="136"/>
    </location>
</feature>
<comment type="caution">
    <text evidence="3">The sequence shown here is derived from an EMBL/GenBank/DDBJ whole genome shotgun (WGS) entry which is preliminary data.</text>
</comment>
<dbReference type="Proteomes" id="UP000324897">
    <property type="component" value="Chromosome 2"/>
</dbReference>
<dbReference type="AlphaFoldDB" id="A0A5J9ULW7"/>
<protein>
    <submittedName>
        <fullName evidence="3">Uncharacterized protein</fullName>
    </submittedName>
</protein>
<keyword evidence="1" id="KW-0175">Coiled coil</keyword>
<evidence type="ECO:0000313" key="4">
    <source>
        <dbReference type="Proteomes" id="UP000324897"/>
    </source>
</evidence>
<keyword evidence="4" id="KW-1185">Reference proteome</keyword>
<dbReference type="EMBL" id="RWGY01000013">
    <property type="protein sequence ID" value="TVU24404.1"/>
    <property type="molecule type" value="Genomic_DNA"/>
</dbReference>
<reference evidence="3 4" key="1">
    <citation type="journal article" date="2019" name="Sci. Rep.">
        <title>A high-quality genome of Eragrostis curvula grass provides insights into Poaceae evolution and supports new strategies to enhance forage quality.</title>
        <authorList>
            <person name="Carballo J."/>
            <person name="Santos B.A.C.M."/>
            <person name="Zappacosta D."/>
            <person name="Garbus I."/>
            <person name="Selva J.P."/>
            <person name="Gallo C.A."/>
            <person name="Diaz A."/>
            <person name="Albertini E."/>
            <person name="Caccamo M."/>
            <person name="Echenique V."/>
        </authorList>
    </citation>
    <scope>NUCLEOTIDE SEQUENCE [LARGE SCALE GENOMIC DNA]</scope>
    <source>
        <strain evidence="4">cv. Victoria</strain>
        <tissue evidence="3">Leaf</tissue>
    </source>
</reference>
<proteinExistence type="predicted"/>
<organism evidence="3 4">
    <name type="scientific">Eragrostis curvula</name>
    <name type="common">weeping love grass</name>
    <dbReference type="NCBI Taxonomy" id="38414"/>
    <lineage>
        <taxon>Eukaryota</taxon>
        <taxon>Viridiplantae</taxon>
        <taxon>Streptophyta</taxon>
        <taxon>Embryophyta</taxon>
        <taxon>Tracheophyta</taxon>
        <taxon>Spermatophyta</taxon>
        <taxon>Magnoliopsida</taxon>
        <taxon>Liliopsida</taxon>
        <taxon>Poales</taxon>
        <taxon>Poaceae</taxon>
        <taxon>PACMAD clade</taxon>
        <taxon>Chloridoideae</taxon>
        <taxon>Eragrostideae</taxon>
        <taxon>Eragrostidinae</taxon>
        <taxon>Eragrostis</taxon>
    </lineage>
</organism>
<dbReference type="Gramene" id="TVU24404">
    <property type="protein sequence ID" value="TVU24404"/>
    <property type="gene ID" value="EJB05_26838"/>
</dbReference>
<feature type="coiled-coil region" evidence="1">
    <location>
        <begin position="261"/>
        <end position="316"/>
    </location>
</feature>
<name>A0A5J9ULW7_9POAL</name>
<evidence type="ECO:0000256" key="1">
    <source>
        <dbReference type="SAM" id="Coils"/>
    </source>
</evidence>
<feature type="compositionally biased region" description="Acidic residues" evidence="2">
    <location>
        <begin position="66"/>
        <end position="78"/>
    </location>
</feature>
<feature type="compositionally biased region" description="Basic residues" evidence="2">
    <location>
        <begin position="96"/>
        <end position="109"/>
    </location>
</feature>
<evidence type="ECO:0000313" key="3">
    <source>
        <dbReference type="EMBL" id="TVU24404.1"/>
    </source>
</evidence>
<evidence type="ECO:0000256" key="2">
    <source>
        <dbReference type="SAM" id="MobiDB-lite"/>
    </source>
</evidence>
<gene>
    <name evidence="3" type="ORF">EJB05_26838</name>
</gene>
<feature type="compositionally biased region" description="Polar residues" evidence="2">
    <location>
        <begin position="113"/>
        <end position="136"/>
    </location>
</feature>